<reference evidence="3" key="2">
    <citation type="journal article" date="2018" name="Nat. Commun.">
        <title>Extreme sensitivity to ultraviolet light in the fungal pathogen causing white-nose syndrome of bats.</title>
        <authorList>
            <person name="Palmer J.M."/>
            <person name="Drees K.P."/>
            <person name="Foster J.T."/>
            <person name="Lindner D.L."/>
        </authorList>
    </citation>
    <scope>NUCLEOTIDE SEQUENCE [LARGE SCALE GENOMIC DNA]</scope>
    <source>
        <strain evidence="3">UAMH 10579</strain>
    </source>
</reference>
<feature type="compositionally biased region" description="Polar residues" evidence="1">
    <location>
        <begin position="642"/>
        <end position="651"/>
    </location>
</feature>
<dbReference type="InterPro" id="IPR032675">
    <property type="entry name" value="LRR_dom_sf"/>
</dbReference>
<dbReference type="AlphaFoldDB" id="A0A2P2SY14"/>
<dbReference type="SUPFAM" id="SSF52047">
    <property type="entry name" value="RNI-like"/>
    <property type="match status" value="1"/>
</dbReference>
<proteinExistence type="predicted"/>
<dbReference type="GeneID" id="28833520"/>
<feature type="compositionally biased region" description="Basic and acidic residues" evidence="1">
    <location>
        <begin position="22"/>
        <end position="34"/>
    </location>
</feature>
<feature type="compositionally biased region" description="Polar residues" evidence="1">
    <location>
        <begin position="144"/>
        <end position="169"/>
    </location>
</feature>
<organism evidence="2 3">
    <name type="scientific">Pseudogymnoascus verrucosus</name>
    <dbReference type="NCBI Taxonomy" id="342668"/>
    <lineage>
        <taxon>Eukaryota</taxon>
        <taxon>Fungi</taxon>
        <taxon>Dikarya</taxon>
        <taxon>Ascomycota</taxon>
        <taxon>Pezizomycotina</taxon>
        <taxon>Leotiomycetes</taxon>
        <taxon>Thelebolales</taxon>
        <taxon>Thelebolaceae</taxon>
        <taxon>Pseudogymnoascus</taxon>
    </lineage>
</organism>
<feature type="region of interest" description="Disordered" evidence="1">
    <location>
        <begin position="1"/>
        <end position="72"/>
    </location>
</feature>
<evidence type="ECO:0000313" key="3">
    <source>
        <dbReference type="Proteomes" id="UP000091956"/>
    </source>
</evidence>
<accession>A0A2P2SY14</accession>
<name>A0A2P2SY14_9PEZI</name>
<feature type="region of interest" description="Disordered" evidence="1">
    <location>
        <begin position="99"/>
        <end position="200"/>
    </location>
</feature>
<dbReference type="Proteomes" id="UP000091956">
    <property type="component" value="Unassembled WGS sequence"/>
</dbReference>
<dbReference type="RefSeq" id="XP_018135455.1">
    <property type="nucleotide sequence ID" value="XM_018269667.2"/>
</dbReference>
<feature type="region of interest" description="Disordered" evidence="1">
    <location>
        <begin position="631"/>
        <end position="685"/>
    </location>
</feature>
<dbReference type="Gene3D" id="3.80.10.10">
    <property type="entry name" value="Ribonuclease Inhibitor"/>
    <property type="match status" value="1"/>
</dbReference>
<sequence length="804" mass="87995">MSMESPRRRAPSAPSTTYDIKGTNEDDRIAEVRRASAATNGNPSPLPASTSTRSLSHGTLATSRSSDTSPSYKLTQDEIDFIARTETSSWYARAEPTNAYEGDAEPGMEPHLPRRSDSSDSYGMRPSTASSTATTGWRAVNWASGRNSSKTSMDTQNAASSSPKRSTFARSDLPRKSSLGYGYNESSNGDGNVQKMGTGGLLRPQKLRPQRLNIFDAFDNTTDYYSESSLRRLPEEIISLIVAELRTVHLDAVEKKRTCPTCYMRDVCSLTLANRQFMGPAKKVMYETIILTGSDSMGHIKKRFRIKFGTRLKLLRRTLRANPGLAELVKTIRVPSHMEAGAGSSKKDQLLYDDIVASIVMACPNLERLVGFYPHYDYDSSRISHALSTRTRLAEQLWNIDGQPSFQTSYARSVGGYGVPLSDQAQAFISHHSGWDFLRTLAIHCRPTSAFDASVLEPLWSHLPSLRHLALSSLSPPPDFIMHLPPLASLHLSIISTATAQTLIDITRAPLTATLSSLTLSLLPPDVMSIVAIGRILSSLPSLAQVSFFSPTPLVLPAGATVFLHPYIASPRLKFLHWDIPSSPQTSEVNRNDANYILAKAIDAGGFPQLRRLRAPRDYDGILQRTCRPSRGFDTPLVAPSFNGNGRNGQIPTGRRKGSETSMSSSTSGASGHAANGDSSSGPTLGLREARQAAQARIDLAKLKPRWKIACEDWSTPGQVRVTARFDAGGFVGTIGSRVTYWLEEDGIEGLDGLIHGRSSYEECNGSWNARQDEKKGWGSAGPGAEWHTPREKGWKVESLDRLF</sequence>
<evidence type="ECO:0000313" key="2">
    <source>
        <dbReference type="EMBL" id="OBU01723.1"/>
    </source>
</evidence>
<dbReference type="STRING" id="342668.A0A2P2SY14"/>
<evidence type="ECO:0000256" key="1">
    <source>
        <dbReference type="SAM" id="MobiDB-lite"/>
    </source>
</evidence>
<protein>
    <submittedName>
        <fullName evidence="2">Uncharacterized protein</fullName>
    </submittedName>
</protein>
<keyword evidence="3" id="KW-1185">Reference proteome</keyword>
<dbReference type="OrthoDB" id="3210378at2759"/>
<dbReference type="EMBL" id="KV460206">
    <property type="protein sequence ID" value="OBU01723.1"/>
    <property type="molecule type" value="Genomic_DNA"/>
</dbReference>
<feature type="compositionally biased region" description="Polar residues" evidence="1">
    <location>
        <begin position="37"/>
        <end position="72"/>
    </location>
</feature>
<gene>
    <name evidence="2" type="ORF">VE01_00134</name>
</gene>
<reference evidence="2 3" key="1">
    <citation type="submission" date="2016-03" db="EMBL/GenBank/DDBJ databases">
        <title>Comparative genomics of Pseudogymnoascus destructans, the fungus causing white-nose syndrome of bats.</title>
        <authorList>
            <person name="Palmer J.M."/>
            <person name="Drees K.P."/>
            <person name="Foster J.T."/>
            <person name="Lindner D.L."/>
        </authorList>
    </citation>
    <scope>NUCLEOTIDE SEQUENCE [LARGE SCALE GENOMIC DNA]</scope>
    <source>
        <strain evidence="2 3">UAMH 10579</strain>
    </source>
</reference>
<feature type="compositionally biased region" description="Low complexity" evidence="1">
    <location>
        <begin position="660"/>
        <end position="675"/>
    </location>
</feature>